<proteinExistence type="predicted"/>
<evidence type="ECO:0000313" key="1">
    <source>
        <dbReference type="EMBL" id="CAF4842368.1"/>
    </source>
</evidence>
<dbReference type="InterPro" id="IPR015943">
    <property type="entry name" value="WD40/YVTN_repeat-like_dom_sf"/>
</dbReference>
<accession>A0A8S3BSI9</accession>
<evidence type="ECO:0000313" key="2">
    <source>
        <dbReference type="Proteomes" id="UP000681720"/>
    </source>
</evidence>
<dbReference type="EMBL" id="CAJOBJ010160074">
    <property type="protein sequence ID" value="CAF4842368.1"/>
    <property type="molecule type" value="Genomic_DNA"/>
</dbReference>
<dbReference type="Gene3D" id="2.130.10.10">
    <property type="entry name" value="YVTN repeat-like/Quinoprotein amine dehydrogenase"/>
    <property type="match status" value="1"/>
</dbReference>
<dbReference type="InterPro" id="IPR036322">
    <property type="entry name" value="WD40_repeat_dom_sf"/>
</dbReference>
<gene>
    <name evidence="1" type="ORF">GIL414_LOCUS48987</name>
</gene>
<reference evidence="1" key="1">
    <citation type="submission" date="2021-02" db="EMBL/GenBank/DDBJ databases">
        <authorList>
            <person name="Nowell W R."/>
        </authorList>
    </citation>
    <scope>NUCLEOTIDE SEQUENCE</scope>
</reference>
<feature type="non-terminal residue" evidence="1">
    <location>
        <position position="1"/>
    </location>
</feature>
<dbReference type="Proteomes" id="UP000681720">
    <property type="component" value="Unassembled WGS sequence"/>
</dbReference>
<sequence>VQMHIETQQQWFFIGHTDKISSIAFNSNSSLLATIQTGLNGKN</sequence>
<organism evidence="1 2">
    <name type="scientific">Rotaria magnacalcarata</name>
    <dbReference type="NCBI Taxonomy" id="392030"/>
    <lineage>
        <taxon>Eukaryota</taxon>
        <taxon>Metazoa</taxon>
        <taxon>Spiralia</taxon>
        <taxon>Gnathifera</taxon>
        <taxon>Rotifera</taxon>
        <taxon>Eurotatoria</taxon>
        <taxon>Bdelloidea</taxon>
        <taxon>Philodinida</taxon>
        <taxon>Philodinidae</taxon>
        <taxon>Rotaria</taxon>
    </lineage>
</organism>
<protein>
    <submittedName>
        <fullName evidence="1">Uncharacterized protein</fullName>
    </submittedName>
</protein>
<dbReference type="AlphaFoldDB" id="A0A8S3BSI9"/>
<comment type="caution">
    <text evidence="1">The sequence shown here is derived from an EMBL/GenBank/DDBJ whole genome shotgun (WGS) entry which is preliminary data.</text>
</comment>
<name>A0A8S3BSI9_9BILA</name>
<dbReference type="SUPFAM" id="SSF50978">
    <property type="entry name" value="WD40 repeat-like"/>
    <property type="match status" value="1"/>
</dbReference>